<dbReference type="PANTHER" id="PTHR23074">
    <property type="entry name" value="AAA DOMAIN-CONTAINING"/>
    <property type="match status" value="1"/>
</dbReference>
<dbReference type="EMBL" id="CAJNOW010005716">
    <property type="protein sequence ID" value="CAF1458006.1"/>
    <property type="molecule type" value="Genomic_DNA"/>
</dbReference>
<dbReference type="SUPFAM" id="SSF52540">
    <property type="entry name" value="P-loop containing nucleoside triphosphate hydrolases"/>
    <property type="match status" value="1"/>
</dbReference>
<name>A0A815Q443_9BILA</name>
<dbReference type="PROSITE" id="PS00674">
    <property type="entry name" value="AAA"/>
    <property type="match status" value="1"/>
</dbReference>
<dbReference type="PANTHER" id="PTHR23074:SF83">
    <property type="entry name" value="VACUOLAR PROTEIN SORTING-ASSOCIATED PROTEIN 4A"/>
    <property type="match status" value="1"/>
</dbReference>
<evidence type="ECO:0000256" key="2">
    <source>
        <dbReference type="SAM" id="MobiDB-lite"/>
    </source>
</evidence>
<dbReference type="InterPro" id="IPR003960">
    <property type="entry name" value="ATPase_AAA_CS"/>
</dbReference>
<dbReference type="InterPro" id="IPR003959">
    <property type="entry name" value="ATPase_AAA_core"/>
</dbReference>
<feature type="region of interest" description="Disordered" evidence="2">
    <location>
        <begin position="1156"/>
        <end position="1175"/>
    </location>
</feature>
<sequence length="1206" mass="140355">MAETNKIVAKYLSLSQDANSINMDNLRNIQRIYQNLTEVDDLDDHEINEKALDDVCQQLNLMQEGSDREYLRLCVKYDDIHRSKMQLKALYQANSILVNNKMNTIPVVSEQQTLPIVLNECICILSMKMNTEEMQDFISKFLLKQIQKQPSITNNSSVTDHCRQSPQNSASTTTVPQDRTELPVGCVLDLFIRHQLGNRGIISFAHSQTRFRLVEPISLTDDFSTWHFDHFHDLFDIWLKPCSTQLFPKQWRFAANGRIYWQVNDAYNKINESRETMTIERPNTNSLESFIRDICLKENNGMNDIWLKQLRELEDITTYSHLANLKETDWDRIVKLSMNAKKIIKTYVDREKQTAVDEKRKTIATKYENENEKQESVVSYSTSELLANLHMIKLFFYHSLRDTVDLKQSTTVAKLDPECVELSFQEIREEGFSDDGLFDDMKEFFLPLTITEHELKMERHNHQVFREQRKNAEKKLTDDIESLKYLYDEQVGIYWTYDEFITKAEKELHDECLAYLRKKSEQIKNISRRNEHEQAEFVQVLDQEWKKKEQNLEQNITEYQQFKDDVNKVVKDYEKELDEKRNQLKSVQFELNKKQKVVHKKLVKPHRGFIMFGPPGTGKSEIMSKLATKIGIQMVGPPLAAGELNRPLVGESERIIIALCTRCNRIPYTQCCVSIDEIDSLAPKRDEDSSEGKVDKISVLLSLIEGIKDIPNLMIFCATNRLHMMDEAFLRRMSGKFFVGRPSSEARRNILSQIPDWVLEADMLERLTIATTNFSGAAVGALSRTITVYSMVQLRKDPRYKMSYVDALQLADKTAKQYQISLGSDTLPRLLLRNLAVPNQNPSKNLQQISHLIDDQRSLAITYTGRVIISLCDQCVRIEARNHTLQKPKNIIIEHNLNENETNLQQLLERVTRYGKDRNVQLLQLIDLNLLSSQSAYDEKKIFETLKERYDEYAAYNRSLIVYDLDSLIGVNKSESESSMGRSSNSSVVNQNIYTYVRARFREAVIETTTPANDAQRVEKWAIAVTREPFLLRQFCVDVGFTQTKHEEDEMEDERRKSEDLIQCVKCRDFYIENENKMGSCTHHDGFIYDNASADLAYYSLTEATLYLSKIESEAMNDSDRREALEREKNKFKWICCGATLQSGAASTGGCKKGKHGFIDESRQSQPRRNQRQPMQRLDQEMLIEWETACRQVYNDQWIELMRYRS</sequence>
<evidence type="ECO:0000313" key="5">
    <source>
        <dbReference type="Proteomes" id="UP000663834"/>
    </source>
</evidence>
<feature type="region of interest" description="Disordered" evidence="2">
    <location>
        <begin position="153"/>
        <end position="176"/>
    </location>
</feature>
<accession>A0A815Q443</accession>
<dbReference type="Gene3D" id="3.40.50.300">
    <property type="entry name" value="P-loop containing nucleotide triphosphate hydrolases"/>
    <property type="match status" value="1"/>
</dbReference>
<dbReference type="OrthoDB" id="5925at2759"/>
<evidence type="ECO:0000259" key="3">
    <source>
        <dbReference type="SMART" id="SM00382"/>
    </source>
</evidence>
<reference evidence="4" key="1">
    <citation type="submission" date="2021-02" db="EMBL/GenBank/DDBJ databases">
        <authorList>
            <person name="Nowell W R."/>
        </authorList>
    </citation>
    <scope>NUCLEOTIDE SEQUENCE</scope>
</reference>
<feature type="domain" description="AAA+ ATPase" evidence="3">
    <location>
        <begin position="605"/>
        <end position="743"/>
    </location>
</feature>
<keyword evidence="1" id="KW-0175">Coiled coil</keyword>
<feature type="compositionally biased region" description="Low complexity" evidence="2">
    <location>
        <begin position="1164"/>
        <end position="1175"/>
    </location>
</feature>
<dbReference type="GO" id="GO:0005524">
    <property type="term" value="F:ATP binding"/>
    <property type="evidence" value="ECO:0007669"/>
    <property type="project" value="InterPro"/>
</dbReference>
<evidence type="ECO:0000256" key="1">
    <source>
        <dbReference type="SAM" id="Coils"/>
    </source>
</evidence>
<dbReference type="InterPro" id="IPR027417">
    <property type="entry name" value="P-loop_NTPase"/>
</dbReference>
<dbReference type="Proteomes" id="UP000663834">
    <property type="component" value="Unassembled WGS sequence"/>
</dbReference>
<dbReference type="SMART" id="SM00382">
    <property type="entry name" value="AAA"/>
    <property type="match status" value="1"/>
</dbReference>
<comment type="caution">
    <text evidence="4">The sequence shown here is derived from an EMBL/GenBank/DDBJ whole genome shotgun (WGS) entry which is preliminary data.</text>
</comment>
<dbReference type="AlphaFoldDB" id="A0A815Q443"/>
<protein>
    <recommendedName>
        <fullName evidence="3">AAA+ ATPase domain-containing protein</fullName>
    </recommendedName>
</protein>
<dbReference type="InterPro" id="IPR003593">
    <property type="entry name" value="AAA+_ATPase"/>
</dbReference>
<dbReference type="Pfam" id="PF00004">
    <property type="entry name" value="AAA"/>
    <property type="match status" value="1"/>
</dbReference>
<proteinExistence type="predicted"/>
<dbReference type="InterPro" id="IPR050304">
    <property type="entry name" value="MT-severing_AAA_ATPase"/>
</dbReference>
<evidence type="ECO:0000313" key="4">
    <source>
        <dbReference type="EMBL" id="CAF1458006.1"/>
    </source>
</evidence>
<gene>
    <name evidence="4" type="ORF">KQP761_LOCUS12345</name>
</gene>
<dbReference type="GO" id="GO:0016887">
    <property type="term" value="F:ATP hydrolysis activity"/>
    <property type="evidence" value="ECO:0007669"/>
    <property type="project" value="InterPro"/>
</dbReference>
<organism evidence="4 5">
    <name type="scientific">Rotaria magnacalcarata</name>
    <dbReference type="NCBI Taxonomy" id="392030"/>
    <lineage>
        <taxon>Eukaryota</taxon>
        <taxon>Metazoa</taxon>
        <taxon>Spiralia</taxon>
        <taxon>Gnathifera</taxon>
        <taxon>Rotifera</taxon>
        <taxon>Eurotatoria</taxon>
        <taxon>Bdelloidea</taxon>
        <taxon>Philodinida</taxon>
        <taxon>Philodinidae</taxon>
        <taxon>Rotaria</taxon>
    </lineage>
</organism>
<feature type="coiled-coil region" evidence="1">
    <location>
        <begin position="563"/>
        <end position="597"/>
    </location>
</feature>